<feature type="compositionally biased region" description="Acidic residues" evidence="1">
    <location>
        <begin position="41"/>
        <end position="52"/>
    </location>
</feature>
<feature type="compositionally biased region" description="Basic residues" evidence="1">
    <location>
        <begin position="1"/>
        <end position="10"/>
    </location>
</feature>
<feature type="region of interest" description="Disordered" evidence="1">
    <location>
        <begin position="1"/>
        <end position="66"/>
    </location>
</feature>
<feature type="compositionally biased region" description="Basic and acidic residues" evidence="1">
    <location>
        <begin position="30"/>
        <end position="40"/>
    </location>
</feature>
<feature type="compositionally biased region" description="Basic and acidic residues" evidence="1">
    <location>
        <begin position="112"/>
        <end position="126"/>
    </location>
</feature>
<sequence length="136" mass="15637">MGKSRKKTKGAKTTGMEVDEVLEDTIAAAESKKEETKDQVDEAEEEMADEPAEGEHLSAKERKRREMEAKRLLKVQVSQLKQTSKKLKKKDYLQKAERRGLDRHVRELVKDTKEAVRQKEAERQEKLQALPGAKIH</sequence>
<dbReference type="EMBL" id="HBFA01014225">
    <property type="protein sequence ID" value="CAD8663054.1"/>
    <property type="molecule type" value="Transcribed_RNA"/>
</dbReference>
<name>A0A7S0R1C3_9CHLO</name>
<proteinExistence type="predicted"/>
<dbReference type="AlphaFoldDB" id="A0A7S0R1C3"/>
<gene>
    <name evidence="2" type="ORF">POBO1169_LOCUS7388</name>
</gene>
<organism evidence="2">
    <name type="scientific">Pyramimonas obovata</name>
    <dbReference type="NCBI Taxonomy" id="1411642"/>
    <lineage>
        <taxon>Eukaryota</taxon>
        <taxon>Viridiplantae</taxon>
        <taxon>Chlorophyta</taxon>
        <taxon>Pyramimonadophyceae</taxon>
        <taxon>Pyramimonadales</taxon>
        <taxon>Pyramimonadaceae</taxon>
        <taxon>Pyramimonas</taxon>
        <taxon>Pyramimonas incertae sedis</taxon>
    </lineage>
</organism>
<feature type="compositionally biased region" description="Basic and acidic residues" evidence="1">
    <location>
        <begin position="53"/>
        <end position="66"/>
    </location>
</feature>
<accession>A0A7S0R1C3</accession>
<protein>
    <submittedName>
        <fullName evidence="2">Uncharacterized protein</fullName>
    </submittedName>
</protein>
<feature type="region of interest" description="Disordered" evidence="1">
    <location>
        <begin position="112"/>
        <end position="136"/>
    </location>
</feature>
<evidence type="ECO:0000256" key="1">
    <source>
        <dbReference type="SAM" id="MobiDB-lite"/>
    </source>
</evidence>
<evidence type="ECO:0000313" key="2">
    <source>
        <dbReference type="EMBL" id="CAD8663054.1"/>
    </source>
</evidence>
<reference evidence="2" key="1">
    <citation type="submission" date="2021-01" db="EMBL/GenBank/DDBJ databases">
        <authorList>
            <person name="Corre E."/>
            <person name="Pelletier E."/>
            <person name="Niang G."/>
            <person name="Scheremetjew M."/>
            <person name="Finn R."/>
            <person name="Kale V."/>
            <person name="Holt S."/>
            <person name="Cochrane G."/>
            <person name="Meng A."/>
            <person name="Brown T."/>
            <person name="Cohen L."/>
        </authorList>
    </citation>
    <scope>NUCLEOTIDE SEQUENCE</scope>
    <source>
        <strain evidence="2">CCMP722</strain>
    </source>
</reference>